<dbReference type="AlphaFoldDB" id="W6TMP9"/>
<accession>W6TMP9</accession>
<sequence length="53" mass="6170">MILNSVLWHDSIIDTFSNKFIDDNLNKDTINMLFKKIDFKQGTEIVLIPSNDN</sequence>
<evidence type="ECO:0000313" key="2">
    <source>
        <dbReference type="Proteomes" id="UP000019148"/>
    </source>
</evidence>
<proteinExistence type="predicted"/>
<evidence type="ECO:0000313" key="1">
    <source>
        <dbReference type="EMBL" id="ETZ18674.1"/>
    </source>
</evidence>
<name>W6TMP9_9SPIR</name>
<protein>
    <submittedName>
        <fullName evidence="1">Peptidase, M16 family protein</fullName>
    </submittedName>
</protein>
<reference evidence="1 2" key="1">
    <citation type="submission" date="2013-12" db="EMBL/GenBank/DDBJ databases">
        <title>Comparative genomics of relapsing fever spirochetes.</title>
        <authorList>
            <person name="Schwan T.G."/>
            <person name="Raffel S.J."/>
            <person name="Porcella S.F."/>
        </authorList>
    </citation>
    <scope>NUCLEOTIDE SEQUENCE [LARGE SCALE GENOMIC DNA]</scope>
    <source>
        <strain evidence="1 2">CR2A</strain>
    </source>
</reference>
<dbReference type="Proteomes" id="UP000019148">
    <property type="component" value="Unassembled WGS sequence"/>
</dbReference>
<dbReference type="EMBL" id="AZIT01000001">
    <property type="protein sequence ID" value="ETZ18674.1"/>
    <property type="molecule type" value="Genomic_DNA"/>
</dbReference>
<gene>
    <name evidence="1" type="ORF">BDCR2A_00647</name>
</gene>
<dbReference type="PATRIC" id="fig|1432657.3.peg.639"/>
<comment type="caution">
    <text evidence="1">The sequence shown here is derived from an EMBL/GenBank/DDBJ whole genome shotgun (WGS) entry which is preliminary data.</text>
</comment>
<organism evidence="1 2">
    <name type="scientific">Borrelia duttonii CR2A</name>
    <dbReference type="NCBI Taxonomy" id="1432657"/>
    <lineage>
        <taxon>Bacteria</taxon>
        <taxon>Pseudomonadati</taxon>
        <taxon>Spirochaetota</taxon>
        <taxon>Spirochaetia</taxon>
        <taxon>Spirochaetales</taxon>
        <taxon>Borreliaceae</taxon>
        <taxon>Borrelia</taxon>
    </lineage>
</organism>